<name>A0A8S9UYS2_PHYIN</name>
<organism evidence="2 3">
    <name type="scientific">Phytophthora infestans</name>
    <name type="common">Potato late blight agent</name>
    <name type="synonym">Botrytis infestans</name>
    <dbReference type="NCBI Taxonomy" id="4787"/>
    <lineage>
        <taxon>Eukaryota</taxon>
        <taxon>Sar</taxon>
        <taxon>Stramenopiles</taxon>
        <taxon>Oomycota</taxon>
        <taxon>Peronosporomycetes</taxon>
        <taxon>Peronosporales</taxon>
        <taxon>Peronosporaceae</taxon>
        <taxon>Phytophthora</taxon>
    </lineage>
</organism>
<protein>
    <submittedName>
        <fullName evidence="2">Uncharacterized protein</fullName>
    </submittedName>
</protein>
<evidence type="ECO:0000256" key="1">
    <source>
        <dbReference type="SAM" id="MobiDB-lite"/>
    </source>
</evidence>
<proteinExistence type="predicted"/>
<accession>A0A8S9UYS2</accession>
<comment type="caution">
    <text evidence="2">The sequence shown here is derived from an EMBL/GenBank/DDBJ whole genome shotgun (WGS) entry which is preliminary data.</text>
</comment>
<reference evidence="2" key="1">
    <citation type="submission" date="2020-03" db="EMBL/GenBank/DDBJ databases">
        <title>Hybrid Assembly of Korean Phytophthora infestans isolates.</title>
        <authorList>
            <person name="Prokchorchik M."/>
            <person name="Lee Y."/>
            <person name="Seo J."/>
            <person name="Cho J.-H."/>
            <person name="Park Y.-E."/>
            <person name="Jang D.-C."/>
            <person name="Im J.-S."/>
            <person name="Choi J.-G."/>
            <person name="Park H.-J."/>
            <person name="Lee G.-B."/>
            <person name="Lee Y.-G."/>
            <person name="Hong S.-Y."/>
            <person name="Cho K."/>
            <person name="Sohn K.H."/>
        </authorList>
    </citation>
    <scope>NUCLEOTIDE SEQUENCE</scope>
    <source>
        <strain evidence="2">KR_2_A2</strain>
    </source>
</reference>
<sequence length="106" mass="12088">MVTSVGISTVLLAIYAADFDFELGEFPSYKWYEDVWLVHVLSEFQLMLVSSWGDLAMRLIFCLSMLCNMDNMKKLLCTTTASPVSPEERKPSVNRRRSSIVPYVTP</sequence>
<dbReference type="Proteomes" id="UP000704712">
    <property type="component" value="Unassembled WGS sequence"/>
</dbReference>
<dbReference type="EMBL" id="JAACNO010000894">
    <property type="protein sequence ID" value="KAF4144129.1"/>
    <property type="molecule type" value="Genomic_DNA"/>
</dbReference>
<gene>
    <name evidence="2" type="ORF">GN958_ATG06668</name>
</gene>
<feature type="region of interest" description="Disordered" evidence="1">
    <location>
        <begin position="81"/>
        <end position="106"/>
    </location>
</feature>
<evidence type="ECO:0000313" key="2">
    <source>
        <dbReference type="EMBL" id="KAF4144129.1"/>
    </source>
</evidence>
<dbReference type="AlphaFoldDB" id="A0A8S9UYS2"/>
<evidence type="ECO:0000313" key="3">
    <source>
        <dbReference type="Proteomes" id="UP000704712"/>
    </source>
</evidence>